<dbReference type="SUPFAM" id="SSF47473">
    <property type="entry name" value="EF-hand"/>
    <property type="match status" value="2"/>
</dbReference>
<dbReference type="GO" id="GO:0005665">
    <property type="term" value="C:RNA polymerase II, core complex"/>
    <property type="evidence" value="ECO:0007669"/>
    <property type="project" value="InterPro"/>
</dbReference>
<dbReference type="PANTHER" id="PTHR11216:SF173">
    <property type="entry name" value="ACTIN CYTOSKELETON-REGULATORY COMPLEX PROTEIN PAN1"/>
    <property type="match status" value="1"/>
</dbReference>
<evidence type="ECO:0000256" key="1">
    <source>
        <dbReference type="ARBA" id="ARBA00004123"/>
    </source>
</evidence>
<evidence type="ECO:0000256" key="15">
    <source>
        <dbReference type="ARBA" id="ARBA00023054"/>
    </source>
</evidence>
<feature type="region of interest" description="Disordered" evidence="23">
    <location>
        <begin position="1158"/>
        <end position="1196"/>
    </location>
</feature>
<dbReference type="STRING" id="1209962.L0P7C8"/>
<evidence type="ECO:0000256" key="17">
    <source>
        <dbReference type="ARBA" id="ARBA00023163"/>
    </source>
</evidence>
<dbReference type="VEuPathDB" id="FungiDB:PNEJI1_002457"/>
<evidence type="ECO:0000256" key="16">
    <source>
        <dbReference type="ARBA" id="ARBA00023136"/>
    </source>
</evidence>
<feature type="region of interest" description="Disordered" evidence="23">
    <location>
        <begin position="903"/>
        <end position="928"/>
    </location>
</feature>
<dbReference type="InterPro" id="IPR009025">
    <property type="entry name" value="RBP11-like_dimer"/>
</dbReference>
<evidence type="ECO:0000256" key="8">
    <source>
        <dbReference type="ARBA" id="ARBA00020728"/>
    </source>
</evidence>
<dbReference type="PROSITE" id="PS50031">
    <property type="entry name" value="EH"/>
    <property type="match status" value="2"/>
</dbReference>
<dbReference type="Pfam" id="PF12763">
    <property type="entry name" value="EH"/>
    <property type="match status" value="2"/>
</dbReference>
<feature type="domain" description="WH2" evidence="26">
    <location>
        <begin position="1196"/>
        <end position="1213"/>
    </location>
</feature>
<dbReference type="CDD" id="cd21762">
    <property type="entry name" value="WH2"/>
    <property type="match status" value="1"/>
</dbReference>
<evidence type="ECO:0000259" key="24">
    <source>
        <dbReference type="PROSITE" id="PS50031"/>
    </source>
</evidence>
<keyword evidence="19" id="KW-0206">Cytoskeleton</keyword>
<feature type="region of interest" description="Disordered" evidence="23">
    <location>
        <begin position="47"/>
        <end position="74"/>
    </location>
</feature>
<evidence type="ECO:0000256" key="22">
    <source>
        <dbReference type="SAM" id="Coils"/>
    </source>
</evidence>
<dbReference type="FunCoup" id="L0P7C8">
    <property type="interactions" value="19"/>
</dbReference>
<dbReference type="PROSITE" id="PS51082">
    <property type="entry name" value="WH2"/>
    <property type="match status" value="1"/>
</dbReference>
<evidence type="ECO:0000256" key="12">
    <source>
        <dbReference type="ARBA" id="ARBA00022583"/>
    </source>
</evidence>
<feature type="coiled-coil region" evidence="22">
    <location>
        <begin position="561"/>
        <end position="647"/>
    </location>
</feature>
<feature type="region of interest" description="Disordered" evidence="23">
    <location>
        <begin position="958"/>
        <end position="984"/>
    </location>
</feature>
<evidence type="ECO:0000256" key="23">
    <source>
        <dbReference type="SAM" id="MobiDB-lite"/>
    </source>
</evidence>
<dbReference type="InterPro" id="IPR002048">
    <property type="entry name" value="EF_hand_dom"/>
</dbReference>
<keyword evidence="9" id="KW-1003">Cell membrane</keyword>
<proteinExistence type="inferred from homology"/>
<keyword evidence="18" id="KW-0009">Actin-binding</keyword>
<comment type="similarity">
    <text evidence="5">Belongs to the PAN1 family.</text>
</comment>
<comment type="caution">
    <text evidence="27">The sequence shown here is derived from an EMBL/GenBank/DDBJ whole genome shotgun (WGS) entry which is preliminary data.</text>
</comment>
<feature type="coiled-coil region" evidence="22">
    <location>
        <begin position="711"/>
        <end position="742"/>
    </location>
</feature>
<evidence type="ECO:0000259" key="26">
    <source>
        <dbReference type="PROSITE" id="PS51082"/>
    </source>
</evidence>
<dbReference type="SMART" id="SM00246">
    <property type="entry name" value="WH2"/>
    <property type="match status" value="1"/>
</dbReference>
<dbReference type="InterPro" id="IPR003124">
    <property type="entry name" value="WH2_dom"/>
</dbReference>
<gene>
    <name evidence="27" type="ORF">PNEJI1_002457</name>
</gene>
<keyword evidence="11" id="KW-0963">Cytoplasm</keyword>
<keyword evidence="12" id="KW-0254">Endocytosis</keyword>
<evidence type="ECO:0000259" key="25">
    <source>
        <dbReference type="PROSITE" id="PS50222"/>
    </source>
</evidence>
<feature type="domain" description="EF-hand" evidence="25">
    <location>
        <begin position="398"/>
        <end position="433"/>
    </location>
</feature>
<dbReference type="SUPFAM" id="SSF55257">
    <property type="entry name" value="RBP11-like subunits of RNA polymerase"/>
    <property type="match status" value="1"/>
</dbReference>
<dbReference type="HAMAP" id="MF_00261">
    <property type="entry name" value="RNApol_arch_Rpo11"/>
    <property type="match status" value="1"/>
</dbReference>
<dbReference type="PROSITE" id="PS01154">
    <property type="entry name" value="RNA_POL_L_13KD"/>
    <property type="match status" value="1"/>
</dbReference>
<comment type="subcellular location">
    <subcellularLocation>
        <location evidence="4">Cell membrane</location>
        <topology evidence="4">Peripheral membrane protein</topology>
        <orientation evidence="4">Cytoplasmic side</orientation>
    </subcellularLocation>
    <subcellularLocation>
        <location evidence="3">Cytoplasm</location>
        <location evidence="3">Cytoskeleton</location>
        <location evidence="3">Actin patch</location>
    </subcellularLocation>
    <subcellularLocation>
        <location evidence="2">Endosome membrane</location>
        <topology evidence="2">Peripheral membrane protein</topology>
        <orientation evidence="2">Cytoplasmic side</orientation>
    </subcellularLocation>
    <subcellularLocation>
        <location evidence="1">Nucleus</location>
    </subcellularLocation>
</comment>
<feature type="compositionally biased region" description="Basic and acidic residues" evidence="23">
    <location>
        <begin position="958"/>
        <end position="976"/>
    </location>
</feature>
<evidence type="ECO:0000256" key="18">
    <source>
        <dbReference type="ARBA" id="ARBA00023203"/>
    </source>
</evidence>
<dbReference type="Pfam" id="PF02205">
    <property type="entry name" value="WH2"/>
    <property type="match status" value="1"/>
</dbReference>
<feature type="compositionally biased region" description="Polar residues" evidence="23">
    <location>
        <begin position="1062"/>
        <end position="1100"/>
    </location>
</feature>
<dbReference type="GO" id="GO:0016197">
    <property type="term" value="P:endosomal transport"/>
    <property type="evidence" value="ECO:0007669"/>
    <property type="project" value="TreeGrafter"/>
</dbReference>
<dbReference type="InterPro" id="IPR000261">
    <property type="entry name" value="EH_dom"/>
</dbReference>
<dbReference type="GO" id="GO:0006897">
    <property type="term" value="P:endocytosis"/>
    <property type="evidence" value="ECO:0007669"/>
    <property type="project" value="UniProtKB-KW"/>
</dbReference>
<dbReference type="GO" id="GO:0003677">
    <property type="term" value="F:DNA binding"/>
    <property type="evidence" value="ECO:0007669"/>
    <property type="project" value="InterPro"/>
</dbReference>
<keyword evidence="16" id="KW-0472">Membrane</keyword>
<dbReference type="InterPro" id="IPR008193">
    <property type="entry name" value="RNA_pol_Rpb11_13-16kDa_CS"/>
</dbReference>
<dbReference type="GO" id="GO:0010008">
    <property type="term" value="C:endosome membrane"/>
    <property type="evidence" value="ECO:0007669"/>
    <property type="project" value="UniProtKB-SubCell"/>
</dbReference>
<evidence type="ECO:0000256" key="20">
    <source>
        <dbReference type="ARBA" id="ARBA00023242"/>
    </source>
</evidence>
<evidence type="ECO:0000313" key="27">
    <source>
        <dbReference type="EMBL" id="CCJ28306.1"/>
    </source>
</evidence>
<sequence>MNTNPYSTPQIENLQRATYSGDSQQPLHAPAARDLAFSGLQTGHLSGSINSENIDTRNMPYFGEGGSIQAQTGAPGTQIGASLLSGRKTGKMRLSFVTSSDQARFEDIFRSAVGENIVISGEIAKSIMSKSCLTPSVLAKIWEHADTTKSGQLMMPEFVLAMHLCSMAMSGKSVPDKIPETIYDEVFDVVSSILLSVPDTSPSSWGKNAQNMKTSGSSQHGAPGLGGTQVIQPMQATQGQGGLQSSQTGPISQVAGFQTPFMQMPGGFQPLSPLTSNIQPQIHTGSAHYTDPMHSGMTGVSNYGMKVDNTAIQGQWSGANIVQRKTSGIYALQSQLMPQTGRKEGIASVDMSGASQSTWAITKDEKQVYDNIFKAWGGLNTGFIDGKTAVEIFSQSNLSKKDLELIWNLADSENRGKLNIDEFSIALHLVYRKINGYEIPLKLPQELVLQSSKNFSDSVSQVKSLLRNLNSHEKKSFSSQITDYTKLQSSDNDPFEIYSKNISKYKQDNYKIEHISDFHKKESLKNFDSFLVTELKKKDTGQLDKFIKNREEIPDITNIQNEKYKSEIKENKNEIKHLYRQIRHIQEEINNHPDSSLLLLDLNEKHVTLKYELEDLSDELPSIISRIRKVQQEIADAKLELFKLQDVKNYPESNAKIMNNKETTDSNKRNTEAAATLRAQMAILTGDLTSSKVNDYDRRYSEAVFNINKEKESNENTISSIEESAEQLKNDLEYKLKNFKEKFLSSNDERKKWNEGLNVQNEIKEFISDLKKTYKPQEKSNSNFENKSSDISISTKQSIIDFSKKPLSNVTHKHDSTYTSLSIDKNKDKAAWIKAEAERRMNERLAAMGIEPYKRLSGSNDSLIVNEKQSDIIKEAEERRKKDEEYQKERERARLLRIEKENKNSLSAGSDKQSTFIDQTSRNSKNNQNILDMHSKILNEKFQEKDLTEEIVQKERIKKSKDTKSRNTKKTSEIEKKQKKNSLQHDLQMKEERLRKLKEEMKAKKQEEILLRRKQDEMEKEIKRLSLENNEDYQIKKNDQLKAQTQYTSETNPFQYNTTELHTSSNKLNNPFSTLQNQNKSDSSLDTLHTASSTRHSSPHMQPISKILHSNYQTDSNTWSISQSTSDNDNSDDSTTAKKNPSQLASILIGAIESGKGSPYLIKNDSPKTSTTELFETPSHYLPSLGRKSPSSPTANRDALLNQIQKGTKLKKTPAIQPRSSSIVGKHYPPQVFTHFFFISIFVLSYRLQEKHHKKMTNIPERWELLLLPEGKKKVTFDIDPKVPNAANITVLNEDHTLGNMLRAQLLQDERVLFAGYRVSHPILEHKFVLRVQTEEGYEPRDAVSNASRDLLYQLTQLRNNFEREWELKKVAEDYME</sequence>
<keyword evidence="20" id="KW-0539">Nucleus</keyword>
<evidence type="ECO:0000256" key="3">
    <source>
        <dbReference type="ARBA" id="ARBA00004134"/>
    </source>
</evidence>
<dbReference type="Proteomes" id="UP000010422">
    <property type="component" value="Unassembled WGS sequence"/>
</dbReference>
<dbReference type="InParanoid" id="L0P7C8"/>
<keyword evidence="17" id="KW-0804">Transcription</keyword>
<name>L0P7C8_PNEJI</name>
<dbReference type="InterPro" id="IPR022905">
    <property type="entry name" value="Rpo11-like"/>
</dbReference>
<feature type="compositionally biased region" description="Polar residues" evidence="23">
    <location>
        <begin position="204"/>
        <end position="220"/>
    </location>
</feature>
<dbReference type="InterPro" id="IPR037685">
    <property type="entry name" value="RBP11"/>
</dbReference>
<dbReference type="PANTHER" id="PTHR11216">
    <property type="entry name" value="EH DOMAIN"/>
    <property type="match status" value="1"/>
</dbReference>
<evidence type="ECO:0000256" key="19">
    <source>
        <dbReference type="ARBA" id="ARBA00023212"/>
    </source>
</evidence>
<feature type="coiled-coil region" evidence="22">
    <location>
        <begin position="874"/>
        <end position="901"/>
    </location>
</feature>
<keyword evidence="10" id="KW-0240">DNA-directed RNA polymerase</keyword>
<feature type="domain" description="EH" evidence="24">
    <location>
        <begin position="101"/>
        <end position="185"/>
    </location>
</feature>
<evidence type="ECO:0000256" key="5">
    <source>
        <dbReference type="ARBA" id="ARBA00009351"/>
    </source>
</evidence>
<dbReference type="GO" id="GO:0046983">
    <property type="term" value="F:protein dimerization activity"/>
    <property type="evidence" value="ECO:0007669"/>
    <property type="project" value="InterPro"/>
</dbReference>
<organism evidence="28">
    <name type="scientific">Pneumocystis jirovecii</name>
    <name type="common">Human pneumocystis pneumonia agent</name>
    <dbReference type="NCBI Taxonomy" id="42068"/>
    <lineage>
        <taxon>Eukaryota</taxon>
        <taxon>Fungi</taxon>
        <taxon>Dikarya</taxon>
        <taxon>Ascomycota</taxon>
        <taxon>Taphrinomycotina</taxon>
        <taxon>Pneumocystomycetes</taxon>
        <taxon>Pneumocystaceae</taxon>
        <taxon>Pneumocystis</taxon>
    </lineage>
</organism>
<dbReference type="SMART" id="SM00027">
    <property type="entry name" value="EH"/>
    <property type="match status" value="2"/>
</dbReference>
<evidence type="ECO:0000256" key="10">
    <source>
        <dbReference type="ARBA" id="ARBA00022478"/>
    </source>
</evidence>
<evidence type="ECO:0000256" key="7">
    <source>
        <dbReference type="ARBA" id="ARBA00015110"/>
    </source>
</evidence>
<evidence type="ECO:0000256" key="21">
    <source>
        <dbReference type="ARBA" id="ARBA00025194"/>
    </source>
</evidence>
<feature type="region of interest" description="Disordered" evidence="23">
    <location>
        <begin position="204"/>
        <end position="224"/>
    </location>
</feature>
<dbReference type="EMBL" id="CAKM01000053">
    <property type="protein sequence ID" value="CCJ28306.1"/>
    <property type="molecule type" value="Genomic_DNA"/>
</dbReference>
<evidence type="ECO:0000256" key="2">
    <source>
        <dbReference type="ARBA" id="ARBA00004125"/>
    </source>
</evidence>
<evidence type="ECO:0000256" key="9">
    <source>
        <dbReference type="ARBA" id="ARBA00022475"/>
    </source>
</evidence>
<dbReference type="GO" id="GO:0003899">
    <property type="term" value="F:DNA-directed RNA polymerase activity"/>
    <property type="evidence" value="ECO:0007669"/>
    <property type="project" value="InterPro"/>
</dbReference>
<dbReference type="GO" id="GO:0030479">
    <property type="term" value="C:actin cortical patch"/>
    <property type="evidence" value="ECO:0007669"/>
    <property type="project" value="UniProtKB-SubCell"/>
</dbReference>
<evidence type="ECO:0000256" key="14">
    <source>
        <dbReference type="ARBA" id="ARBA00022753"/>
    </source>
</evidence>
<keyword evidence="14" id="KW-0967">Endosome</keyword>
<dbReference type="SMART" id="SM00054">
    <property type="entry name" value="EFh"/>
    <property type="match status" value="2"/>
</dbReference>
<evidence type="ECO:0000256" key="4">
    <source>
        <dbReference type="ARBA" id="ARBA00004413"/>
    </source>
</evidence>
<dbReference type="CDD" id="cd06926">
    <property type="entry name" value="RNAP_II_RPB11"/>
    <property type="match status" value="1"/>
</dbReference>
<dbReference type="InterPro" id="IPR036603">
    <property type="entry name" value="RBP11-like"/>
</dbReference>
<dbReference type="CDD" id="cd00052">
    <property type="entry name" value="EH"/>
    <property type="match status" value="2"/>
</dbReference>
<evidence type="ECO:0000256" key="11">
    <source>
        <dbReference type="ARBA" id="ARBA00022490"/>
    </source>
</evidence>
<comment type="subunit">
    <text evidence="6">Component of the PAN1 actin cytoskeleton-regulatory complex.</text>
</comment>
<protein>
    <recommendedName>
        <fullName evidence="7">Actin cytoskeleton-regulatory complex protein PAN1</fullName>
    </recommendedName>
    <alternativeName>
        <fullName evidence="8">Actin cytoskeleton-regulatory complex protein pan1</fullName>
    </alternativeName>
</protein>
<comment type="function">
    <text evidence="21">Component of the PAN1 actin cytoskeleton-regulatory complex required for the internalization of endosomes during actin-coupled endocytosis. The complex links the site of endocytosis to the cell membrane-associated actin cytoskeleton. Mediates uptake of external molecules and vacuolar degradation of plasma membrane proteins. Plays a role in the proper organization of the cell membrane-associated actin cytoskeleton and promotes its destabilization.</text>
</comment>
<feature type="region of interest" description="Disordered" evidence="23">
    <location>
        <begin position="1118"/>
        <end position="1142"/>
    </location>
</feature>
<dbReference type="Gene3D" id="3.30.1360.10">
    <property type="entry name" value="RNA polymerase, RBP11-like subunit"/>
    <property type="match status" value="1"/>
</dbReference>
<dbReference type="Pfam" id="PF13656">
    <property type="entry name" value="RNA_pol_L_2"/>
    <property type="match status" value="1"/>
</dbReference>
<dbReference type="Gene3D" id="1.10.238.10">
    <property type="entry name" value="EF-hand"/>
    <property type="match status" value="2"/>
</dbReference>
<evidence type="ECO:0000313" key="28">
    <source>
        <dbReference type="Proteomes" id="UP000010422"/>
    </source>
</evidence>
<evidence type="ECO:0000256" key="6">
    <source>
        <dbReference type="ARBA" id="ARBA00011159"/>
    </source>
</evidence>
<keyword evidence="15 22" id="KW-0175">Coiled coil</keyword>
<dbReference type="GO" id="GO:0006366">
    <property type="term" value="P:transcription by RNA polymerase II"/>
    <property type="evidence" value="ECO:0007669"/>
    <property type="project" value="InterPro"/>
</dbReference>
<dbReference type="GO" id="GO:0003779">
    <property type="term" value="F:actin binding"/>
    <property type="evidence" value="ECO:0007669"/>
    <property type="project" value="UniProtKB-KW"/>
</dbReference>
<feature type="domain" description="EF-hand" evidence="25">
    <location>
        <begin position="133"/>
        <end position="168"/>
    </location>
</feature>
<evidence type="ECO:0000256" key="13">
    <source>
        <dbReference type="ARBA" id="ARBA00022737"/>
    </source>
</evidence>
<dbReference type="FunFam" id="1.10.238.10:FF:000349">
    <property type="entry name" value="Actin cytoskeleton-regulatory complex protein PAN1"/>
    <property type="match status" value="1"/>
</dbReference>
<dbReference type="InterPro" id="IPR011992">
    <property type="entry name" value="EF-hand-dom_pair"/>
</dbReference>
<feature type="region of interest" description="Disordered" evidence="23">
    <location>
        <begin position="1062"/>
        <end position="1102"/>
    </location>
</feature>
<dbReference type="GO" id="GO:0005886">
    <property type="term" value="C:plasma membrane"/>
    <property type="evidence" value="ECO:0007669"/>
    <property type="project" value="UniProtKB-SubCell"/>
</dbReference>
<feature type="compositionally biased region" description="Polar residues" evidence="23">
    <location>
        <begin position="904"/>
        <end position="928"/>
    </location>
</feature>
<keyword evidence="13" id="KW-0677">Repeat</keyword>
<accession>L0P7C8</accession>
<feature type="domain" description="EH" evidence="24">
    <location>
        <begin position="365"/>
        <end position="454"/>
    </location>
</feature>
<dbReference type="PROSITE" id="PS50222">
    <property type="entry name" value="EF_HAND_2"/>
    <property type="match status" value="2"/>
</dbReference>
<reference evidence="27 28" key="1">
    <citation type="journal article" date="2012" name="MBio">
        <title>De novo assembly of the Pneumocystis jirovecii genome from a single bronchoalveolar lavage fluid specimen from a patient.</title>
        <authorList>
            <person name="Cisse O.H."/>
            <person name="Pagni M."/>
            <person name="Hauser P.M."/>
        </authorList>
    </citation>
    <scope>NUCLEOTIDE SEQUENCE [LARGE SCALE GENOMIC DNA]</scope>
    <source>
        <strain evidence="27 28">SE8</strain>
    </source>
</reference>
<dbReference type="GO" id="GO:0005509">
    <property type="term" value="F:calcium ion binding"/>
    <property type="evidence" value="ECO:0007669"/>
    <property type="project" value="InterPro"/>
</dbReference>